<dbReference type="NCBIfam" id="TIGR00847">
    <property type="entry name" value="ccoS"/>
    <property type="match status" value="1"/>
</dbReference>
<accession>A0A7W9BLL1</accession>
<dbReference type="PANTHER" id="PTHR41532:SF1">
    <property type="entry name" value="FIXS PROTEIN"/>
    <property type="match status" value="1"/>
</dbReference>
<protein>
    <submittedName>
        <fullName evidence="2">Cbb3-type cytochrome oxidase maturation protein</fullName>
    </submittedName>
</protein>
<keyword evidence="3" id="KW-1185">Reference proteome</keyword>
<dbReference type="EMBL" id="JACIJM010000005">
    <property type="protein sequence ID" value="MBB5722567.1"/>
    <property type="molecule type" value="Genomic_DNA"/>
</dbReference>
<name>A0A7W9BLL1_9RHOB</name>
<evidence type="ECO:0000313" key="3">
    <source>
        <dbReference type="Proteomes" id="UP000535415"/>
    </source>
</evidence>
<sequence length="62" mass="6821">MNVLIVLVPVSLVLAITGLLTFLWTLKSEQYDDLDGDAWRILVEDETISPPDTTTTDQSDAA</sequence>
<dbReference type="PANTHER" id="PTHR41532">
    <property type="entry name" value="FIXS PROTEIN"/>
    <property type="match status" value="1"/>
</dbReference>
<dbReference type="Proteomes" id="UP000535415">
    <property type="component" value="Unassembled WGS sequence"/>
</dbReference>
<evidence type="ECO:0000256" key="1">
    <source>
        <dbReference type="SAM" id="Phobius"/>
    </source>
</evidence>
<dbReference type="RefSeq" id="WP_183528935.1">
    <property type="nucleotide sequence ID" value="NZ_JACIJM010000005.1"/>
</dbReference>
<keyword evidence="1" id="KW-1133">Transmembrane helix</keyword>
<evidence type="ECO:0000313" key="2">
    <source>
        <dbReference type="EMBL" id="MBB5722567.1"/>
    </source>
</evidence>
<dbReference type="Pfam" id="PF03597">
    <property type="entry name" value="FixS"/>
    <property type="match status" value="1"/>
</dbReference>
<keyword evidence="1" id="KW-0472">Membrane</keyword>
<keyword evidence="1" id="KW-0812">Transmembrane</keyword>
<dbReference type="AlphaFoldDB" id="A0A7W9BLL1"/>
<feature type="transmembrane region" description="Helical" evidence="1">
    <location>
        <begin position="6"/>
        <end position="26"/>
    </location>
</feature>
<gene>
    <name evidence="2" type="ORF">FHS72_002193</name>
</gene>
<proteinExistence type="predicted"/>
<organism evidence="2 3">
    <name type="scientific">Yoonia ponticola</name>
    <dbReference type="NCBI Taxonomy" id="1524255"/>
    <lineage>
        <taxon>Bacteria</taxon>
        <taxon>Pseudomonadati</taxon>
        <taxon>Pseudomonadota</taxon>
        <taxon>Alphaproteobacteria</taxon>
        <taxon>Rhodobacterales</taxon>
        <taxon>Paracoccaceae</taxon>
        <taxon>Yoonia</taxon>
    </lineage>
</organism>
<dbReference type="InterPro" id="IPR004714">
    <property type="entry name" value="Cyt_oxidase_maturation_cbb3"/>
</dbReference>
<comment type="caution">
    <text evidence="2">The sequence shown here is derived from an EMBL/GenBank/DDBJ whole genome shotgun (WGS) entry which is preliminary data.</text>
</comment>
<reference evidence="2 3" key="1">
    <citation type="submission" date="2020-08" db="EMBL/GenBank/DDBJ databases">
        <title>Genomic Encyclopedia of Type Strains, Phase IV (KMG-IV): sequencing the most valuable type-strain genomes for metagenomic binning, comparative biology and taxonomic classification.</title>
        <authorList>
            <person name="Goeker M."/>
        </authorList>
    </citation>
    <scope>NUCLEOTIDE SEQUENCE [LARGE SCALE GENOMIC DNA]</scope>
    <source>
        <strain evidence="2 3">DSM 101064</strain>
    </source>
</reference>